<proteinExistence type="predicted"/>
<dbReference type="Gene3D" id="3.40.50.300">
    <property type="entry name" value="P-loop containing nucleotide triphosphate hydrolases"/>
    <property type="match status" value="1"/>
</dbReference>
<dbReference type="EMBL" id="JAKILK010000020">
    <property type="protein sequence ID" value="MCL1118911.1"/>
    <property type="molecule type" value="Genomic_DNA"/>
</dbReference>
<accession>A0ABT0L5C0</accession>
<dbReference type="InterPro" id="IPR027417">
    <property type="entry name" value="P-loop_NTPase"/>
</dbReference>
<dbReference type="Pfam" id="PF07728">
    <property type="entry name" value="AAA_5"/>
    <property type="match status" value="1"/>
</dbReference>
<sequence length="537" mass="60141">MLKDLSKSIDECRIKFDEFPFTSDIEITPILAEKLKASIQGIEPNSSVNIYPFSISLTNEKGLRTDLASSSLWFGAAYHEFATYLEQYRVVLETITATLKGLGYSSVNIKSLFKLIPSTDWKNHPDKKLVADFINEIDIFFGVDTISKTLFFRFLDERDWWFKPFSKTGQTTGKTLDRSDAYQSAILLAAKVIVASSDRLSLIIEAFSLNQPLRQAFSHLQPSEISFTESVSTVVESCGINQIYYGAPGTGKSHKIDELATDENSIRTVFHSETQYSDFVGCLKPCMIDGDISYQFRPGPFSLALVKAANDEQPCFLVIEEINRAAAAAVFGDIFQLLDRRADGRSQYSIDVVDADFKGYLETHAASLLVSGKLVLPANLSLLATMNSSDQAVMPMDSAFKRRWQFEYVSIEGDEYPQGDFIINVGTELFAVSWEVLSKVINAQLSEAQIPEDRLLGPWFVSEKELENSQAMLAGKLSMYLWEDVLRHAHREVIFDTEKNPTLYQLIKTIKANGIVFSDVVINELRANGEPITIAEA</sequence>
<dbReference type="RefSeq" id="WP_188843874.1">
    <property type="nucleotide sequence ID" value="NZ_BMOT01000020.1"/>
</dbReference>
<gene>
    <name evidence="2" type="ORF">L2689_16940</name>
</gene>
<keyword evidence="3" id="KW-1185">Reference proteome</keyword>
<evidence type="ECO:0000259" key="1">
    <source>
        <dbReference type="Pfam" id="PF07728"/>
    </source>
</evidence>
<dbReference type="SUPFAM" id="SSF52540">
    <property type="entry name" value="P-loop containing nucleoside triphosphate hydrolases"/>
    <property type="match status" value="1"/>
</dbReference>
<evidence type="ECO:0000313" key="3">
    <source>
        <dbReference type="Proteomes" id="UP001203212"/>
    </source>
</evidence>
<dbReference type="Proteomes" id="UP001203212">
    <property type="component" value="Unassembled WGS sequence"/>
</dbReference>
<dbReference type="InterPro" id="IPR011704">
    <property type="entry name" value="ATPase_dyneun-rel_AAA"/>
</dbReference>
<reference evidence="2 3" key="1">
    <citation type="submission" date="2022-01" db="EMBL/GenBank/DDBJ databases">
        <title>Whole genome-based taxonomy of the Shewanellaceae.</title>
        <authorList>
            <person name="Martin-Rodriguez A.J."/>
        </authorList>
    </citation>
    <scope>NUCLEOTIDE SEQUENCE [LARGE SCALE GENOMIC DNA]</scope>
    <source>
        <strain evidence="2 3">JCM 17801</strain>
    </source>
</reference>
<name>A0ABT0L5C0_9GAMM</name>
<dbReference type="PANTHER" id="PTHR37291">
    <property type="entry name" value="5-METHYLCYTOSINE-SPECIFIC RESTRICTION ENZYME B"/>
    <property type="match status" value="1"/>
</dbReference>
<organism evidence="2 3">
    <name type="scientific">Shewanella aestuarii</name>
    <dbReference type="NCBI Taxonomy" id="1028752"/>
    <lineage>
        <taxon>Bacteria</taxon>
        <taxon>Pseudomonadati</taxon>
        <taxon>Pseudomonadota</taxon>
        <taxon>Gammaproteobacteria</taxon>
        <taxon>Alteromonadales</taxon>
        <taxon>Shewanellaceae</taxon>
        <taxon>Shewanella</taxon>
    </lineage>
</organism>
<dbReference type="PANTHER" id="PTHR37291:SF1">
    <property type="entry name" value="TYPE IV METHYL-DIRECTED RESTRICTION ENZYME ECOKMCRB SUBUNIT"/>
    <property type="match status" value="1"/>
</dbReference>
<evidence type="ECO:0000313" key="2">
    <source>
        <dbReference type="EMBL" id="MCL1118911.1"/>
    </source>
</evidence>
<feature type="domain" description="ATPase dynein-related AAA" evidence="1">
    <location>
        <begin position="245"/>
        <end position="403"/>
    </location>
</feature>
<dbReference type="InterPro" id="IPR052934">
    <property type="entry name" value="Methyl-DNA_Rec/Restrict_Enz"/>
</dbReference>
<comment type="caution">
    <text evidence="2">The sequence shown here is derived from an EMBL/GenBank/DDBJ whole genome shotgun (WGS) entry which is preliminary data.</text>
</comment>
<protein>
    <submittedName>
        <fullName evidence="2">AAA family ATPase</fullName>
    </submittedName>
</protein>